<keyword evidence="3" id="KW-1185">Reference proteome</keyword>
<evidence type="ECO:0000313" key="2">
    <source>
        <dbReference type="EMBL" id="TFJ86456.1"/>
    </source>
</evidence>
<feature type="compositionally biased region" description="Basic and acidic residues" evidence="1">
    <location>
        <begin position="545"/>
        <end position="561"/>
    </location>
</feature>
<feature type="region of interest" description="Disordered" evidence="1">
    <location>
        <begin position="366"/>
        <end position="424"/>
    </location>
</feature>
<feature type="compositionally biased region" description="Basic and acidic residues" evidence="1">
    <location>
        <begin position="388"/>
        <end position="400"/>
    </location>
</feature>
<accession>A0A4D9D513</accession>
<feature type="compositionally biased region" description="Low complexity" evidence="1">
    <location>
        <begin position="527"/>
        <end position="544"/>
    </location>
</feature>
<comment type="caution">
    <text evidence="2">The sequence shown here is derived from an EMBL/GenBank/DDBJ whole genome shotgun (WGS) entry which is preliminary data.</text>
</comment>
<dbReference type="OrthoDB" id="10356442at2759"/>
<feature type="compositionally biased region" description="Acidic residues" evidence="1">
    <location>
        <begin position="83"/>
        <end position="92"/>
    </location>
</feature>
<evidence type="ECO:0000313" key="3">
    <source>
        <dbReference type="Proteomes" id="UP000355283"/>
    </source>
</evidence>
<proteinExistence type="predicted"/>
<feature type="compositionally biased region" description="Basic and acidic residues" evidence="1">
    <location>
        <begin position="699"/>
        <end position="716"/>
    </location>
</feature>
<protein>
    <submittedName>
        <fullName evidence="2">Uncharacterized protein</fullName>
    </submittedName>
</protein>
<name>A0A4D9D513_9STRA</name>
<feature type="compositionally biased region" description="Acidic residues" evidence="1">
    <location>
        <begin position="570"/>
        <end position="592"/>
    </location>
</feature>
<reference evidence="2 3" key="1">
    <citation type="submission" date="2019-01" db="EMBL/GenBank/DDBJ databases">
        <title>Nuclear Genome Assembly of the Microalgal Biofuel strain Nannochloropsis salina CCMP1776.</title>
        <authorList>
            <person name="Hovde B."/>
        </authorList>
    </citation>
    <scope>NUCLEOTIDE SEQUENCE [LARGE SCALE GENOMIC DNA]</scope>
    <source>
        <strain evidence="2 3">CCMP1776</strain>
    </source>
</reference>
<sequence>MESNNKAFDNALKTIIAVLGHSHPSQCVEAVDESSGRQHGPGLESGDSGTRRNRPAARLSRTSRRARAGPFHIKGTRGGIADTEVEDEEEEGQERMESPITSESLSLDDNAVPMGVRSIFVNDNLEVEEQQGGPYASSARRRSSYPTRLRTRMAPLRGAGGEAEDKALKSADAAQLEGSDVGIRGLSPVRVTRRASTLGRPLQRSADGRQHAEAVLPVSKKRSRLGHHSVPSRDTEAGPGGYEELGHVSGVGGEKEHPTKGGGSSPALPAASRWEVTAAVQAFLRGFERYLSLEHVSSHTGQPLAPLTVSNRVSQAHRLLFRAGLEEPTEEGLERLRVDVGPDRNAYNLAGDMLGFLQRYRWSEAGEQTGSGPAQTSVAGGGRAGEAAPERRGSRGRGEAGEGGGARGRRGLGGRGWRGKEGRGIFEPGRVEAKASEGWGGGAAWRRPSQGQCFAGVQWVPALDMSDLGGAEELRRYVLTHKREMEALIPPNRVPYPRERAAWKKVWEWASGKRIWEGEAGHHRLGLGASSSSAGSSRQQARALVSDKAESTETHSFEGEANRGLGGGQEEGDVSDEEAGMGEGEEEAEEEDKVLKDVIKWMGENNTKKRRKESKGILDEQVDDAVEETGGTGAVEEEKVGENEETREENQGLRRRTDAPKQARTDAQCFDDSNGLIRRDGEGEGVKASDWGVPRHRLLREERDSSKDYLDARASL</sequence>
<evidence type="ECO:0000256" key="1">
    <source>
        <dbReference type="SAM" id="MobiDB-lite"/>
    </source>
</evidence>
<feature type="compositionally biased region" description="Polar residues" evidence="1">
    <location>
        <begin position="366"/>
        <end position="378"/>
    </location>
</feature>
<organism evidence="2 3">
    <name type="scientific">Nannochloropsis salina CCMP1776</name>
    <dbReference type="NCBI Taxonomy" id="1027361"/>
    <lineage>
        <taxon>Eukaryota</taxon>
        <taxon>Sar</taxon>
        <taxon>Stramenopiles</taxon>
        <taxon>Ochrophyta</taxon>
        <taxon>Eustigmatophyceae</taxon>
        <taxon>Eustigmatales</taxon>
        <taxon>Monodopsidaceae</taxon>
        <taxon>Microchloropsis</taxon>
        <taxon>Microchloropsis salina</taxon>
    </lineage>
</organism>
<feature type="compositionally biased region" description="Basic and acidic residues" evidence="1">
    <location>
        <begin position="636"/>
        <end position="664"/>
    </location>
</feature>
<feature type="region of interest" description="Disordered" evidence="1">
    <location>
        <begin position="527"/>
        <end position="716"/>
    </location>
</feature>
<dbReference type="EMBL" id="SDOX01000008">
    <property type="protein sequence ID" value="TFJ86456.1"/>
    <property type="molecule type" value="Genomic_DNA"/>
</dbReference>
<feature type="compositionally biased region" description="Basic residues" evidence="1">
    <location>
        <begin position="51"/>
        <end position="67"/>
    </location>
</feature>
<feature type="region of interest" description="Disordered" evidence="1">
    <location>
        <begin position="30"/>
        <end position="106"/>
    </location>
</feature>
<gene>
    <name evidence="2" type="ORF">NSK_002113</name>
</gene>
<dbReference type="Proteomes" id="UP000355283">
    <property type="component" value="Unassembled WGS sequence"/>
</dbReference>
<dbReference type="AlphaFoldDB" id="A0A4D9D513"/>
<feature type="compositionally biased region" description="Basic and acidic residues" evidence="1">
    <location>
        <begin position="677"/>
        <end position="687"/>
    </location>
</feature>
<feature type="region of interest" description="Disordered" evidence="1">
    <location>
        <begin position="195"/>
        <end position="268"/>
    </location>
</feature>